<evidence type="ECO:0000256" key="5">
    <source>
        <dbReference type="ARBA" id="ARBA00023136"/>
    </source>
</evidence>
<dbReference type="RefSeq" id="WP_348386827.1">
    <property type="nucleotide sequence ID" value="NZ_CP134146.1"/>
</dbReference>
<proteinExistence type="predicted"/>
<evidence type="ECO:0000256" key="7">
    <source>
        <dbReference type="SAM" id="Phobius"/>
    </source>
</evidence>
<dbReference type="Pfam" id="PF02687">
    <property type="entry name" value="FtsX"/>
    <property type="match status" value="1"/>
</dbReference>
<keyword evidence="4 7" id="KW-1133">Transmembrane helix</keyword>
<dbReference type="Proteomes" id="UP001248581">
    <property type="component" value="Chromosome"/>
</dbReference>
<accession>A0ABY9TFV8</accession>
<keyword evidence="11" id="KW-1185">Reference proteome</keyword>
<dbReference type="PANTHER" id="PTHR43738:SF2">
    <property type="entry name" value="ABC TRANSPORTER PERMEASE"/>
    <property type="match status" value="1"/>
</dbReference>
<evidence type="ECO:0000259" key="8">
    <source>
        <dbReference type="Pfam" id="PF02687"/>
    </source>
</evidence>
<evidence type="ECO:0000256" key="4">
    <source>
        <dbReference type="ARBA" id="ARBA00022989"/>
    </source>
</evidence>
<evidence type="ECO:0000313" key="11">
    <source>
        <dbReference type="Proteomes" id="UP001248581"/>
    </source>
</evidence>
<feature type="transmembrane region" description="Helical" evidence="7">
    <location>
        <begin position="362"/>
        <end position="383"/>
    </location>
</feature>
<evidence type="ECO:0000256" key="2">
    <source>
        <dbReference type="ARBA" id="ARBA00022475"/>
    </source>
</evidence>
<feature type="domain" description="MacB-like periplasmic core" evidence="9">
    <location>
        <begin position="19"/>
        <end position="206"/>
    </location>
</feature>
<name>A0ABY9TFV8_9GAMM</name>
<evidence type="ECO:0000313" key="10">
    <source>
        <dbReference type="EMBL" id="WNC67668.1"/>
    </source>
</evidence>
<evidence type="ECO:0000259" key="9">
    <source>
        <dbReference type="Pfam" id="PF12704"/>
    </source>
</evidence>
<feature type="transmembrane region" description="Helical" evidence="7">
    <location>
        <begin position="457"/>
        <end position="480"/>
    </location>
</feature>
<organism evidence="10 11">
    <name type="scientific">Thalassotalea nanhaiensis</name>
    <dbReference type="NCBI Taxonomy" id="3065648"/>
    <lineage>
        <taxon>Bacteria</taxon>
        <taxon>Pseudomonadati</taxon>
        <taxon>Pseudomonadota</taxon>
        <taxon>Gammaproteobacteria</taxon>
        <taxon>Alteromonadales</taxon>
        <taxon>Colwelliaceae</taxon>
        <taxon>Thalassotalea</taxon>
    </lineage>
</organism>
<dbReference type="Pfam" id="PF12704">
    <property type="entry name" value="MacB_PCD"/>
    <property type="match status" value="1"/>
</dbReference>
<keyword evidence="3 7" id="KW-0812">Transmembrane</keyword>
<gene>
    <name evidence="10" type="ORF">RI845_14220</name>
</gene>
<dbReference type="InterPro" id="IPR003838">
    <property type="entry name" value="ABC3_permease_C"/>
</dbReference>
<feature type="compositionally biased region" description="Basic and acidic residues" evidence="6">
    <location>
        <begin position="244"/>
        <end position="287"/>
    </location>
</feature>
<feature type="transmembrane region" description="Helical" evidence="7">
    <location>
        <begin position="404"/>
        <end position="437"/>
    </location>
</feature>
<feature type="transmembrane region" description="Helical" evidence="7">
    <location>
        <begin position="16"/>
        <end position="35"/>
    </location>
</feature>
<dbReference type="PANTHER" id="PTHR43738">
    <property type="entry name" value="ABC TRANSPORTER, MEMBRANE PROTEIN"/>
    <property type="match status" value="1"/>
</dbReference>
<feature type="region of interest" description="Disordered" evidence="6">
    <location>
        <begin position="235"/>
        <end position="287"/>
    </location>
</feature>
<comment type="subcellular location">
    <subcellularLocation>
        <location evidence="1">Cell membrane</location>
        <topology evidence="1">Multi-pass membrane protein</topology>
    </subcellularLocation>
</comment>
<evidence type="ECO:0000256" key="6">
    <source>
        <dbReference type="SAM" id="MobiDB-lite"/>
    </source>
</evidence>
<keyword evidence="5 7" id="KW-0472">Membrane</keyword>
<dbReference type="InterPro" id="IPR025857">
    <property type="entry name" value="MacB_PCD"/>
</dbReference>
<reference evidence="11" key="1">
    <citation type="submission" date="2023-09" db="EMBL/GenBank/DDBJ databases">
        <authorList>
            <person name="Li S."/>
            <person name="Li X."/>
            <person name="Zhang C."/>
            <person name="Zhao Z."/>
        </authorList>
    </citation>
    <scope>NUCLEOTIDE SEQUENCE [LARGE SCALE GENOMIC DNA]</scope>
    <source>
        <strain evidence="11">SQ345</strain>
    </source>
</reference>
<evidence type="ECO:0000256" key="3">
    <source>
        <dbReference type="ARBA" id="ARBA00022692"/>
    </source>
</evidence>
<evidence type="ECO:0000256" key="1">
    <source>
        <dbReference type="ARBA" id="ARBA00004651"/>
    </source>
</evidence>
<dbReference type="InterPro" id="IPR051125">
    <property type="entry name" value="ABC-4/HrtB_transporter"/>
</dbReference>
<protein>
    <submittedName>
        <fullName evidence="10">FtsX-like permease family protein</fullName>
    </submittedName>
</protein>
<dbReference type="EMBL" id="CP134146">
    <property type="protein sequence ID" value="WNC67668.1"/>
    <property type="molecule type" value="Genomic_DNA"/>
</dbReference>
<keyword evidence="2" id="KW-1003">Cell membrane</keyword>
<sequence>MAIANLALKSFRNRKATVFLTIFSIALSVALLIAIEKVRVQAKDSFTNTISGTDLIVGSRTSSVNLLLSSVFQMGTATNGIKYESYEEIASNNTVKWSIPFSLGDSHKGYKVMGTTNDFYNHYKYGSKQPLSTVQGEWFVELTDVVIGNEVAKSLKYSVGDEIIIAHGGADSYIYHDKQPFVISGILAPTATPIDRTVFISLEGIDSLHSDQKSMAVGHDPFLTFGLSEKSKAAKKAVLASNDNHQHQEKHAHGHDAHEHEENHAHDASEHDHHKLEPHDSHADDEHGIHSDSFVAVDHHVHDHSADTITGFYLGLNERPQALTMMQVVNKYSAEPLMAIMPGVALLELWSVLSIVEKTLFAVSLMVVVISLASMLIILLNSLNQRRREMAILRAIGARPGHIFSLMMGEALAIILSGLTLGIGCLYLILFLIKPFILNSFGIYLELGLPSSQELTLLALVGVAGVLISLIPSMQIYRYALSDGMSIRS</sequence>
<feature type="domain" description="ABC3 transporter permease C-terminal" evidence="8">
    <location>
        <begin position="362"/>
        <end position="479"/>
    </location>
</feature>